<gene>
    <name evidence="2" type="ORF">AQI94_29605</name>
</gene>
<dbReference type="SUPFAM" id="SSF56752">
    <property type="entry name" value="D-aminoacid aminotransferase-like PLP-dependent enzymes"/>
    <property type="match status" value="1"/>
</dbReference>
<sequence length="271" mass="28776">MPAAPSAARHLRWAGPGRGFGPVAGDSAAGERAPVLVADSWLVEDGRTRALGAHIERFRAACASVRSVPGSHTTAFVGQALPQLPLTGRWFPRLELVDGKSGPCFRLWVRPAPSRGETVRLWVPPEPDRRTRPAVKGPDLAYLARLRQAAADAGADEAVLLSADGRVREGGTTSILWWRDGTLHAPPDGPDVLPGVTRGQLLCMAEESGVQVAFESPTPHDLDGLEVWAVNALHGIRPVTAWTGTGVTAGPAARAARWHARLQRLAGPLIS</sequence>
<proteinExistence type="inferred from homology"/>
<organism evidence="2 3">
    <name type="scientific">Streptomyces pseudovenezuelae</name>
    <dbReference type="NCBI Taxonomy" id="67350"/>
    <lineage>
        <taxon>Bacteria</taxon>
        <taxon>Bacillati</taxon>
        <taxon>Actinomycetota</taxon>
        <taxon>Actinomycetes</taxon>
        <taxon>Kitasatosporales</taxon>
        <taxon>Streptomycetaceae</taxon>
        <taxon>Streptomyces</taxon>
        <taxon>Streptomyces aurantiacus group</taxon>
    </lineage>
</organism>
<protein>
    <recommendedName>
        <fullName evidence="4">Aminotransferase class IV</fullName>
    </recommendedName>
</protein>
<evidence type="ECO:0008006" key="4">
    <source>
        <dbReference type="Google" id="ProtNLM"/>
    </source>
</evidence>
<dbReference type="InterPro" id="IPR050571">
    <property type="entry name" value="Class-IV_PLP-Dep_Aminotrnsfr"/>
</dbReference>
<reference evidence="2 3" key="1">
    <citation type="submission" date="2015-10" db="EMBL/GenBank/DDBJ databases">
        <title>Draft genome sequence of Streptomyces pseudovenezuelae DSM 40212, type strain for the species Streptomyces pseudovenezuelae.</title>
        <authorList>
            <person name="Ruckert C."/>
            <person name="Winkler A."/>
            <person name="Kalinowski J."/>
            <person name="Kampfer P."/>
            <person name="Glaeser S."/>
        </authorList>
    </citation>
    <scope>NUCLEOTIDE SEQUENCE [LARGE SCALE GENOMIC DNA]</scope>
    <source>
        <strain evidence="2 3">DSM 40212</strain>
    </source>
</reference>
<comment type="similarity">
    <text evidence="1">Belongs to the class-IV pyridoxal-phosphate-dependent aminotransferase family.</text>
</comment>
<evidence type="ECO:0000313" key="3">
    <source>
        <dbReference type="Proteomes" id="UP000053039"/>
    </source>
</evidence>
<dbReference type="Pfam" id="PF01063">
    <property type="entry name" value="Aminotran_4"/>
    <property type="match status" value="1"/>
</dbReference>
<evidence type="ECO:0000256" key="1">
    <source>
        <dbReference type="ARBA" id="ARBA00009320"/>
    </source>
</evidence>
<dbReference type="GO" id="GO:0003824">
    <property type="term" value="F:catalytic activity"/>
    <property type="evidence" value="ECO:0007669"/>
    <property type="project" value="InterPro"/>
</dbReference>
<dbReference type="OrthoDB" id="4570776at2"/>
<dbReference type="Proteomes" id="UP000053039">
    <property type="component" value="Unassembled WGS sequence"/>
</dbReference>
<dbReference type="InterPro" id="IPR036038">
    <property type="entry name" value="Aminotransferase-like"/>
</dbReference>
<dbReference type="InterPro" id="IPR043132">
    <property type="entry name" value="BCAT-like_C"/>
</dbReference>
<dbReference type="RefSeq" id="WP_062230027.1">
    <property type="nucleotide sequence ID" value="NZ_JBEYZI010000030.1"/>
</dbReference>
<evidence type="ECO:0000313" key="2">
    <source>
        <dbReference type="EMBL" id="KUM84721.1"/>
    </source>
</evidence>
<accession>A0A101N1B4</accession>
<dbReference type="AlphaFoldDB" id="A0A101N1B4"/>
<dbReference type="PANTHER" id="PTHR42743">
    <property type="entry name" value="AMINO-ACID AMINOTRANSFERASE"/>
    <property type="match status" value="1"/>
</dbReference>
<comment type="caution">
    <text evidence="2">The sequence shown here is derived from an EMBL/GenBank/DDBJ whole genome shotgun (WGS) entry which is preliminary data.</text>
</comment>
<name>A0A101N1B4_9ACTN</name>
<dbReference type="PANTHER" id="PTHR42743:SF11">
    <property type="entry name" value="AMINODEOXYCHORISMATE LYASE"/>
    <property type="match status" value="1"/>
</dbReference>
<dbReference type="InterPro" id="IPR001544">
    <property type="entry name" value="Aminotrans_IV"/>
</dbReference>
<dbReference type="EMBL" id="LMWM01000030">
    <property type="protein sequence ID" value="KUM84721.1"/>
    <property type="molecule type" value="Genomic_DNA"/>
</dbReference>
<dbReference type="Gene3D" id="3.20.10.10">
    <property type="entry name" value="D-amino Acid Aminotransferase, subunit A, domain 2"/>
    <property type="match status" value="1"/>
</dbReference>
<dbReference type="GO" id="GO:0046394">
    <property type="term" value="P:carboxylic acid biosynthetic process"/>
    <property type="evidence" value="ECO:0007669"/>
    <property type="project" value="UniProtKB-ARBA"/>
</dbReference>